<dbReference type="GO" id="GO:0007015">
    <property type="term" value="P:actin filament organization"/>
    <property type="evidence" value="ECO:0007669"/>
    <property type="project" value="InterPro"/>
</dbReference>
<keyword evidence="2" id="KW-1185">Reference proteome</keyword>
<proteinExistence type="predicted"/>
<dbReference type="InterPro" id="IPR028994">
    <property type="entry name" value="Integrin_alpha_N"/>
</dbReference>
<dbReference type="AlphaFoldDB" id="A0A7R9MSJ9"/>
<dbReference type="PANTHER" id="PTHR15435:SF2">
    <property type="entry name" value="KICSTOR COMPLEX PROTEIN KAPTIN"/>
    <property type="match status" value="1"/>
</dbReference>
<reference evidence="1" key="1">
    <citation type="submission" date="2020-11" db="EMBL/GenBank/DDBJ databases">
        <authorList>
            <person name="Tran Van P."/>
        </authorList>
    </citation>
    <scope>NUCLEOTIDE SEQUENCE</scope>
</reference>
<accession>A0A7R9MSJ9</accession>
<evidence type="ECO:0000313" key="2">
    <source>
        <dbReference type="Proteomes" id="UP000728032"/>
    </source>
</evidence>
<dbReference type="GO" id="GO:0051015">
    <property type="term" value="F:actin filament binding"/>
    <property type="evidence" value="ECO:0007669"/>
    <property type="project" value="TreeGrafter"/>
</dbReference>
<dbReference type="InterPro" id="IPR029982">
    <property type="entry name" value="Kptn"/>
</dbReference>
<gene>
    <name evidence="1" type="ORF">ONB1V03_LOCUS22282</name>
</gene>
<evidence type="ECO:0008006" key="3">
    <source>
        <dbReference type="Google" id="ProtNLM"/>
    </source>
</evidence>
<feature type="non-terminal residue" evidence="1">
    <location>
        <position position="195"/>
    </location>
</feature>
<sequence length="195" mass="21957">TDKHVVTGLWRYDYDGPVLSCRLFTDQSASVLRDNEFKRKLRAAMDAPDVVVDTSVHLLVTNSIESSVVYRDVLANGLNKRLVLPASKRCDATVTSCVADIDMDATNEIAIGTYGHELIVYKYNTESDSYELLWERLFAHPLQSIAYIDLTGDGLKELIVLTVKGLHVMQHHLENTVQLCHKRVKRLLQSLAISE</sequence>
<dbReference type="GO" id="GO:1904262">
    <property type="term" value="P:negative regulation of TORC1 signaling"/>
    <property type="evidence" value="ECO:0007669"/>
    <property type="project" value="TreeGrafter"/>
</dbReference>
<name>A0A7R9MSJ9_9ACAR</name>
<organism evidence="1">
    <name type="scientific">Oppiella nova</name>
    <dbReference type="NCBI Taxonomy" id="334625"/>
    <lineage>
        <taxon>Eukaryota</taxon>
        <taxon>Metazoa</taxon>
        <taxon>Ecdysozoa</taxon>
        <taxon>Arthropoda</taxon>
        <taxon>Chelicerata</taxon>
        <taxon>Arachnida</taxon>
        <taxon>Acari</taxon>
        <taxon>Acariformes</taxon>
        <taxon>Sarcoptiformes</taxon>
        <taxon>Oribatida</taxon>
        <taxon>Brachypylina</taxon>
        <taxon>Oppioidea</taxon>
        <taxon>Oppiidae</taxon>
        <taxon>Oppiella</taxon>
    </lineage>
</organism>
<dbReference type="GO" id="GO:0015629">
    <property type="term" value="C:actin cytoskeleton"/>
    <property type="evidence" value="ECO:0007669"/>
    <property type="project" value="InterPro"/>
</dbReference>
<dbReference type="GO" id="GO:0034198">
    <property type="term" value="P:cellular response to amino acid starvation"/>
    <property type="evidence" value="ECO:0007669"/>
    <property type="project" value="TreeGrafter"/>
</dbReference>
<dbReference type="SUPFAM" id="SSF69318">
    <property type="entry name" value="Integrin alpha N-terminal domain"/>
    <property type="match status" value="1"/>
</dbReference>
<evidence type="ECO:0000313" key="1">
    <source>
        <dbReference type="EMBL" id="CAD7665725.1"/>
    </source>
</evidence>
<dbReference type="OrthoDB" id="10267127at2759"/>
<dbReference type="EMBL" id="OC963548">
    <property type="protein sequence ID" value="CAD7665725.1"/>
    <property type="molecule type" value="Genomic_DNA"/>
</dbReference>
<dbReference type="GO" id="GO:0030027">
    <property type="term" value="C:lamellipodium"/>
    <property type="evidence" value="ECO:0007669"/>
    <property type="project" value="TreeGrafter"/>
</dbReference>
<dbReference type="Proteomes" id="UP000728032">
    <property type="component" value="Unassembled WGS sequence"/>
</dbReference>
<dbReference type="PANTHER" id="PTHR15435">
    <property type="entry name" value="KICSTOR COMPLEX PROTEIN KAPTIN"/>
    <property type="match status" value="1"/>
</dbReference>
<protein>
    <recommendedName>
        <fullName evidence="3">Kaptin</fullName>
    </recommendedName>
</protein>
<dbReference type="EMBL" id="CAJPVJ010048723">
    <property type="protein sequence ID" value="CAG2182861.1"/>
    <property type="molecule type" value="Genomic_DNA"/>
</dbReference>